<evidence type="ECO:0000313" key="3">
    <source>
        <dbReference type="EMBL" id="GFR51158.1"/>
    </source>
</evidence>
<keyword evidence="2" id="KW-0812">Transmembrane</keyword>
<gene>
    <name evidence="3" type="ORF">Agub_g13514</name>
</gene>
<keyword evidence="2" id="KW-0472">Membrane</keyword>
<keyword evidence="4" id="KW-1185">Reference proteome</keyword>
<evidence type="ECO:0000256" key="2">
    <source>
        <dbReference type="SAM" id="Phobius"/>
    </source>
</evidence>
<evidence type="ECO:0000256" key="1">
    <source>
        <dbReference type="SAM" id="MobiDB-lite"/>
    </source>
</evidence>
<evidence type="ECO:0000313" key="4">
    <source>
        <dbReference type="Proteomes" id="UP001054857"/>
    </source>
</evidence>
<dbReference type="AlphaFoldDB" id="A0AAD3E2J5"/>
<name>A0AAD3E2J5_9CHLO</name>
<feature type="region of interest" description="Disordered" evidence="1">
    <location>
        <begin position="273"/>
        <end position="318"/>
    </location>
</feature>
<dbReference type="Proteomes" id="UP001054857">
    <property type="component" value="Unassembled WGS sequence"/>
</dbReference>
<dbReference type="EMBL" id="BMAR01000046">
    <property type="protein sequence ID" value="GFR51158.1"/>
    <property type="molecule type" value="Genomic_DNA"/>
</dbReference>
<feature type="compositionally biased region" description="Low complexity" evidence="1">
    <location>
        <begin position="227"/>
        <end position="242"/>
    </location>
</feature>
<comment type="caution">
    <text evidence="3">The sequence shown here is derived from an EMBL/GenBank/DDBJ whole genome shotgun (WGS) entry which is preliminary data.</text>
</comment>
<feature type="transmembrane region" description="Helical" evidence="2">
    <location>
        <begin position="14"/>
        <end position="35"/>
    </location>
</feature>
<feature type="region of interest" description="Disordered" evidence="1">
    <location>
        <begin position="227"/>
        <end position="248"/>
    </location>
</feature>
<proteinExistence type="predicted"/>
<protein>
    <submittedName>
        <fullName evidence="3">Uncharacterized protein</fullName>
    </submittedName>
</protein>
<reference evidence="3 4" key="1">
    <citation type="journal article" date="2021" name="Sci. Rep.">
        <title>Genome sequencing of the multicellular alga Astrephomene provides insights into convergent evolution of germ-soma differentiation.</title>
        <authorList>
            <person name="Yamashita S."/>
            <person name="Yamamoto K."/>
            <person name="Matsuzaki R."/>
            <person name="Suzuki S."/>
            <person name="Yamaguchi H."/>
            <person name="Hirooka S."/>
            <person name="Minakuchi Y."/>
            <person name="Miyagishima S."/>
            <person name="Kawachi M."/>
            <person name="Toyoda A."/>
            <person name="Nozaki H."/>
        </authorList>
    </citation>
    <scope>NUCLEOTIDE SEQUENCE [LARGE SCALE GENOMIC DNA]</scope>
    <source>
        <strain evidence="3 4">NIES-4017</strain>
    </source>
</reference>
<organism evidence="3 4">
    <name type="scientific">Astrephomene gubernaculifera</name>
    <dbReference type="NCBI Taxonomy" id="47775"/>
    <lineage>
        <taxon>Eukaryota</taxon>
        <taxon>Viridiplantae</taxon>
        <taxon>Chlorophyta</taxon>
        <taxon>core chlorophytes</taxon>
        <taxon>Chlorophyceae</taxon>
        <taxon>CS clade</taxon>
        <taxon>Chlamydomonadales</taxon>
        <taxon>Astrephomenaceae</taxon>
        <taxon>Astrephomene</taxon>
    </lineage>
</organism>
<feature type="non-terminal residue" evidence="3">
    <location>
        <position position="1"/>
    </location>
</feature>
<feature type="region of interest" description="Disordered" evidence="1">
    <location>
        <begin position="184"/>
        <end position="210"/>
    </location>
</feature>
<sequence length="318" mass="33893">MYRRSSSVKTGSRALGRVVAPLLIIGLVAALLFIISNRDNPASNAPDLQPEPRDEWHRQLLIPSQSTLVVYILSFADAVQLENFQFFYYEAIRRDTTAQYHILIEEGREQDPALPVLPSHALYIPHDRSCGGLSLLRWYLQDGIGRDISADNVVLLSSAVRGPFIPPGLRALVTWHAALCADLAPTRDDDPDRDQRREQEQGPGQEQGRRSAAGLIGCVMSCVQEEPPGGAPGAFSSSSSSSAPPPLQPPFPEFTALCANQAAISLLFALPPQQLPACPPAGTAAAAAGTEEEEADEAAASSPSTTPSPPSTPAATPS</sequence>
<keyword evidence="2" id="KW-1133">Transmembrane helix</keyword>
<feature type="compositionally biased region" description="Low complexity" evidence="1">
    <location>
        <begin position="280"/>
        <end position="289"/>
    </location>
</feature>
<accession>A0AAD3E2J5</accession>
<feature type="compositionally biased region" description="Basic and acidic residues" evidence="1">
    <location>
        <begin position="185"/>
        <end position="200"/>
    </location>
</feature>